<reference evidence="4 5" key="1">
    <citation type="journal article" date="2014" name="Int. J. Syst. Evol. Microbiol.">
        <title>Complete genome sequence of Corynebacterium casei LMG S-19264T (=DSM 44701T), isolated from a smear-ripened cheese.</title>
        <authorList>
            <consortium name="US DOE Joint Genome Institute (JGI-PGF)"/>
            <person name="Walter F."/>
            <person name="Albersmeier A."/>
            <person name="Kalinowski J."/>
            <person name="Ruckert C."/>
        </authorList>
    </citation>
    <scope>NUCLEOTIDE SEQUENCE [LARGE SCALE GENOMIC DNA]</scope>
    <source>
        <strain evidence="4 5">CGMCC 1.7286</strain>
    </source>
</reference>
<dbReference type="Gene3D" id="3.40.50.300">
    <property type="entry name" value="P-loop containing nucleotide triphosphate hydrolases"/>
    <property type="match status" value="1"/>
</dbReference>
<gene>
    <name evidence="4" type="ORF">GCM10011348_21060</name>
</gene>
<evidence type="ECO:0000313" key="5">
    <source>
        <dbReference type="Proteomes" id="UP000599578"/>
    </source>
</evidence>
<dbReference type="Pfam" id="PF12773">
    <property type="entry name" value="DZR"/>
    <property type="match status" value="1"/>
</dbReference>
<dbReference type="SUPFAM" id="SSF52540">
    <property type="entry name" value="P-loop containing nucleoside triphosphate hydrolases"/>
    <property type="match status" value="1"/>
</dbReference>
<dbReference type="SMART" id="SM00044">
    <property type="entry name" value="CYCc"/>
    <property type="match status" value="1"/>
</dbReference>
<comment type="caution">
    <text evidence="4">The sequence shown here is derived from an EMBL/GenBank/DDBJ whole genome shotgun (WGS) entry which is preliminary data.</text>
</comment>
<dbReference type="InterPro" id="IPR029787">
    <property type="entry name" value="Nucleotide_cyclase"/>
</dbReference>
<dbReference type="RefSeq" id="WP_188860561.1">
    <property type="nucleotide sequence ID" value="NZ_BMLT01000005.1"/>
</dbReference>
<dbReference type="GO" id="GO:0009190">
    <property type="term" value="P:cyclic nucleotide biosynthetic process"/>
    <property type="evidence" value="ECO:0007669"/>
    <property type="project" value="InterPro"/>
</dbReference>
<accession>A0A918DTG7</accession>
<sequence>MRCAGCGFENPRGVRFCKHCGGALAQTCSRCGHNLRPAAKFCDECGAAQAPEADAGESGAVLEPIHYPPRHLTERILASQSVIGTRGRSAGERKIVTALFADMAGSTALVQNLDPEEVRSLIDPVLTLMMEAVHHYEGYVAKSLGDGILALFGAPIAHEDHPQRALYAALRMQEAMRLYADRVRLEKEIPLQIRVGIHTGEVLVRSIETCDLRADYEPIGQSIHLASRMEGIATPGSIVVSEATYRLAEGYFEFKTLGAIPVKGVAQPLEVYEVTGVGPLRTRLQVSAQRGLAPFVGRQPELEALSRALARSRRSHGQVLGVVGEPGVGKSRLFYEFQAIARSDCLVLETFSVSHGKAFAFLPLIELLKDYLQIGPQDDERVRREKVTGKVLTLDRDLEDCLPFLFFLLGVSEPETPLAQMDAMLRRQRTFEAICRLLLRESLNQPLVVVFEDLQWLDSETGLFLEHLIANLASARLLLLVNYRPEYRPQWGERRFFTQLRLDPLGQDEAQELLDSLLGEDASLASLKPLVMSQTEGNPFFLEEVVQALVEEQVLIGEPGRYRLEQAPELLQIPTTVQGVLTARIDRLNADEKVLLQTLAVIGKAFPWSLMLQVVDMTEAGLRLLLSRLQAGEFLYERPAFPEVEYTFKHALTQEVAYASLPMGRRSELHERTARAIETLFPDQLEDRCNELAHHYGCSGNVLKAVEYLRRAGEQALHRSANAEAVGHLQQALELLGRLPETPERARRDLAVLLTLGPAWMALRGYAAREVETTYRCALELCSQVGTVQEHFTALIGLDAYYVVCGELEAGRRIAEQLLDLALEAGDTDFLLEARGALGAVLQPLGELEPAREQLEQGFALYEPSQHRAHAFIYGLDPGVLCLSYLALTQALCAEPADELSRKSLSLAQQLAHPLSLAFALLMAAQTEQLLQHEDRVRAPAEAAIELSMEQGFRSCLANGRILLGWELAQEGSTDQGIAMIREGVTAYRATGSEMFVTYFLGLLADALMRAGRFGEALTVLEEALLLVQKMQEHFYEAELHRLRGSALQALPPGARAPYAYTPKACYRKAIEVAKGQGAHLLERQAMLSLAHHQLQLGERHEARQLLTQLCGRAGASDESSVLASARALLAQLG</sequence>
<organism evidence="4 5">
    <name type="scientific">Marinobacterium nitratireducens</name>
    <dbReference type="NCBI Taxonomy" id="518897"/>
    <lineage>
        <taxon>Bacteria</taxon>
        <taxon>Pseudomonadati</taxon>
        <taxon>Pseudomonadota</taxon>
        <taxon>Gammaproteobacteria</taxon>
        <taxon>Oceanospirillales</taxon>
        <taxon>Oceanospirillaceae</taxon>
        <taxon>Marinobacterium</taxon>
    </lineage>
</organism>
<dbReference type="Gene3D" id="1.25.40.10">
    <property type="entry name" value="Tetratricopeptide repeat domain"/>
    <property type="match status" value="2"/>
</dbReference>
<dbReference type="SUPFAM" id="SSF55073">
    <property type="entry name" value="Nucleotide cyclase"/>
    <property type="match status" value="1"/>
</dbReference>
<evidence type="ECO:0000256" key="2">
    <source>
        <dbReference type="ARBA" id="ARBA00022840"/>
    </source>
</evidence>
<keyword evidence="5" id="KW-1185">Reference proteome</keyword>
<dbReference type="AlphaFoldDB" id="A0A918DTG7"/>
<dbReference type="Pfam" id="PF00211">
    <property type="entry name" value="Guanylate_cyc"/>
    <property type="match status" value="1"/>
</dbReference>
<dbReference type="PANTHER" id="PTHR16305">
    <property type="entry name" value="TESTICULAR SOLUBLE ADENYLYL CYCLASE"/>
    <property type="match status" value="1"/>
</dbReference>
<dbReference type="CDD" id="cd07302">
    <property type="entry name" value="CHD"/>
    <property type="match status" value="1"/>
</dbReference>
<dbReference type="Proteomes" id="UP000599578">
    <property type="component" value="Unassembled WGS sequence"/>
</dbReference>
<proteinExistence type="predicted"/>
<dbReference type="InterPro" id="IPR041664">
    <property type="entry name" value="AAA_16"/>
</dbReference>
<name>A0A918DTG7_9GAMM</name>
<dbReference type="InterPro" id="IPR025874">
    <property type="entry name" value="DZR"/>
</dbReference>
<dbReference type="EMBL" id="BMLT01000005">
    <property type="protein sequence ID" value="GGO81630.1"/>
    <property type="molecule type" value="Genomic_DNA"/>
</dbReference>
<evidence type="ECO:0000256" key="1">
    <source>
        <dbReference type="ARBA" id="ARBA00022741"/>
    </source>
</evidence>
<dbReference type="Gene3D" id="3.30.70.1230">
    <property type="entry name" value="Nucleotide cyclase"/>
    <property type="match status" value="1"/>
</dbReference>
<dbReference type="SUPFAM" id="SSF48452">
    <property type="entry name" value="TPR-like"/>
    <property type="match status" value="2"/>
</dbReference>
<dbReference type="PROSITE" id="PS50125">
    <property type="entry name" value="GUANYLATE_CYCLASE_2"/>
    <property type="match status" value="1"/>
</dbReference>
<protein>
    <submittedName>
        <fullName evidence="4">Adenylate/guanylate cyclase domain-containing protein</fullName>
    </submittedName>
</protein>
<dbReference type="PANTHER" id="PTHR16305:SF28">
    <property type="entry name" value="GUANYLATE CYCLASE DOMAIN-CONTAINING PROTEIN"/>
    <property type="match status" value="1"/>
</dbReference>
<dbReference type="GO" id="GO:0035556">
    <property type="term" value="P:intracellular signal transduction"/>
    <property type="evidence" value="ECO:0007669"/>
    <property type="project" value="InterPro"/>
</dbReference>
<feature type="domain" description="Guanylate cyclase" evidence="3">
    <location>
        <begin position="97"/>
        <end position="230"/>
    </location>
</feature>
<dbReference type="InterPro" id="IPR011990">
    <property type="entry name" value="TPR-like_helical_dom_sf"/>
</dbReference>
<keyword evidence="1" id="KW-0547">Nucleotide-binding</keyword>
<dbReference type="GO" id="GO:0005737">
    <property type="term" value="C:cytoplasm"/>
    <property type="evidence" value="ECO:0007669"/>
    <property type="project" value="TreeGrafter"/>
</dbReference>
<dbReference type="GO" id="GO:0005524">
    <property type="term" value="F:ATP binding"/>
    <property type="evidence" value="ECO:0007669"/>
    <property type="project" value="UniProtKB-KW"/>
</dbReference>
<evidence type="ECO:0000259" key="3">
    <source>
        <dbReference type="PROSITE" id="PS50125"/>
    </source>
</evidence>
<dbReference type="Pfam" id="PF13191">
    <property type="entry name" value="AAA_16"/>
    <property type="match status" value="1"/>
</dbReference>
<evidence type="ECO:0000313" key="4">
    <source>
        <dbReference type="EMBL" id="GGO81630.1"/>
    </source>
</evidence>
<keyword evidence="2" id="KW-0067">ATP-binding</keyword>
<dbReference type="InterPro" id="IPR027417">
    <property type="entry name" value="P-loop_NTPase"/>
</dbReference>
<dbReference type="InterPro" id="IPR001054">
    <property type="entry name" value="A/G_cyclase"/>
</dbReference>
<dbReference type="GO" id="GO:0004016">
    <property type="term" value="F:adenylate cyclase activity"/>
    <property type="evidence" value="ECO:0007669"/>
    <property type="project" value="TreeGrafter"/>
</dbReference>